<reference evidence="17" key="1">
    <citation type="submission" date="2016-09" db="EMBL/GenBank/DDBJ databases">
        <authorList>
            <person name="Wan X."/>
            <person name="Hou S."/>
        </authorList>
    </citation>
    <scope>NUCLEOTIDE SEQUENCE [LARGE SCALE GENOMIC DNA]</scope>
    <source>
        <strain evidence="17">KH87</strain>
    </source>
</reference>
<dbReference type="STRING" id="1628148.BI198_00430"/>
<keyword evidence="9" id="KW-0998">Cell outer membrane</keyword>
<dbReference type="InterPro" id="IPR038591">
    <property type="entry name" value="NolW-like_sf"/>
</dbReference>
<keyword evidence="5" id="KW-0812">Transmembrane</keyword>
<evidence type="ECO:0000313" key="16">
    <source>
        <dbReference type="EMBL" id="OEY68201.1"/>
    </source>
</evidence>
<dbReference type="Pfam" id="PF21305">
    <property type="entry name" value="type_II_gspD_N0"/>
    <property type="match status" value="1"/>
</dbReference>
<gene>
    <name evidence="16" type="ORF">BI198_00430</name>
</gene>
<comment type="caution">
    <text evidence="16">The sequence shown here is derived from an EMBL/GenBank/DDBJ whole genome shotgun (WGS) entry which is preliminary data.</text>
</comment>
<dbReference type="PANTHER" id="PTHR30332">
    <property type="entry name" value="PROBABLE GENERAL SECRETION PATHWAY PROTEIN D"/>
    <property type="match status" value="1"/>
</dbReference>
<evidence type="ECO:0000256" key="9">
    <source>
        <dbReference type="ARBA" id="ARBA00023237"/>
    </source>
</evidence>
<evidence type="ECO:0000256" key="7">
    <source>
        <dbReference type="ARBA" id="ARBA00022927"/>
    </source>
</evidence>
<evidence type="ECO:0000256" key="10">
    <source>
        <dbReference type="RuleBase" id="RU004004"/>
    </source>
</evidence>
<name>A0A1E7Q245_9GAMM</name>
<dbReference type="InterPro" id="IPR004846">
    <property type="entry name" value="T2SS/T3SS_dom"/>
</dbReference>
<evidence type="ECO:0000259" key="14">
    <source>
        <dbReference type="Pfam" id="PF03958"/>
    </source>
</evidence>
<keyword evidence="8" id="KW-0472">Membrane</keyword>
<dbReference type="EMBL" id="MKEK01000001">
    <property type="protein sequence ID" value="OEY68201.1"/>
    <property type="molecule type" value="Genomic_DNA"/>
</dbReference>
<evidence type="ECO:0000256" key="5">
    <source>
        <dbReference type="ARBA" id="ARBA00022692"/>
    </source>
</evidence>
<evidence type="ECO:0000256" key="3">
    <source>
        <dbReference type="ARBA" id="ARBA00022448"/>
    </source>
</evidence>
<dbReference type="PANTHER" id="PTHR30332:SF24">
    <property type="entry name" value="SECRETIN GSPD-RELATED"/>
    <property type="match status" value="1"/>
</dbReference>
<evidence type="ECO:0000256" key="11">
    <source>
        <dbReference type="SAM" id="MobiDB-lite"/>
    </source>
</evidence>
<comment type="similarity">
    <text evidence="2">Belongs to the bacterial secretin family. GSP D subfamily.</text>
</comment>
<keyword evidence="17" id="KW-1185">Reference proteome</keyword>
<feature type="domain" description="NolW-like" evidence="14">
    <location>
        <begin position="205"/>
        <end position="271"/>
    </location>
</feature>
<feature type="domain" description="GspD-like N0" evidence="15">
    <location>
        <begin position="43"/>
        <end position="112"/>
    </location>
</feature>
<dbReference type="InterPro" id="IPR005644">
    <property type="entry name" value="NolW-like"/>
</dbReference>
<dbReference type="OrthoDB" id="9775455at2"/>
<dbReference type="InterPro" id="IPR013356">
    <property type="entry name" value="T2SS_GspD"/>
</dbReference>
<feature type="chain" id="PRO_5009200253" evidence="12">
    <location>
        <begin position="35"/>
        <end position="710"/>
    </location>
</feature>
<feature type="domain" description="NolW-like" evidence="14">
    <location>
        <begin position="279"/>
        <end position="366"/>
    </location>
</feature>
<dbReference type="Proteomes" id="UP000242258">
    <property type="component" value="Unassembled WGS sequence"/>
</dbReference>
<dbReference type="Pfam" id="PF00263">
    <property type="entry name" value="Secretin"/>
    <property type="match status" value="1"/>
</dbReference>
<keyword evidence="6 12" id="KW-0732">Signal</keyword>
<feature type="domain" description="Type II/III secretion system secretin-like" evidence="13">
    <location>
        <begin position="476"/>
        <end position="636"/>
    </location>
</feature>
<evidence type="ECO:0000259" key="15">
    <source>
        <dbReference type="Pfam" id="PF21305"/>
    </source>
</evidence>
<dbReference type="RefSeq" id="WP_070047768.1">
    <property type="nucleotide sequence ID" value="NZ_CBCSDO010000011.1"/>
</dbReference>
<dbReference type="Gene3D" id="3.30.1370.120">
    <property type="match status" value="3"/>
</dbReference>
<dbReference type="InterPro" id="IPR050810">
    <property type="entry name" value="Bact_Secretion_Sys_Channel"/>
</dbReference>
<comment type="subcellular location">
    <subcellularLocation>
        <location evidence="1 10">Cell outer membrane</location>
    </subcellularLocation>
</comment>
<dbReference type="GO" id="GO:0015627">
    <property type="term" value="C:type II protein secretion system complex"/>
    <property type="evidence" value="ECO:0007669"/>
    <property type="project" value="InterPro"/>
</dbReference>
<keyword evidence="3 10" id="KW-0813">Transport</keyword>
<dbReference type="AlphaFoldDB" id="A0A1E7Q245"/>
<evidence type="ECO:0000256" key="2">
    <source>
        <dbReference type="ARBA" id="ARBA00006980"/>
    </source>
</evidence>
<evidence type="ECO:0000256" key="6">
    <source>
        <dbReference type="ARBA" id="ARBA00022729"/>
    </source>
</evidence>
<evidence type="ECO:0000256" key="1">
    <source>
        <dbReference type="ARBA" id="ARBA00004442"/>
    </source>
</evidence>
<sequence>MKSLQLSFLSRRTLASLLVAASLAVIVPSASVVADEPVMYSPNFKGTDINEFINIVGMNLKKTIIVDPQVRGRINVRSYEMLNEQQYYQFFLNVLEVYSFAVVEMENGILKVVRNKDAKTSNIPVVSDEYPGQGDEMVTRVVQVRNVSVRELAPLLRQFSNQAGGGHVVHYDPSNVIMMTGPAAVVNRLVDIIQRVDKAGDQELEIVKLEYASAPEIVRILESIYKSQGRGDQPDFLVPRIVADERTNSVIVSGEIQARQRVIELAKRLDSELKTSGNTRVFYLKYAKAEELVPVLKGVSESIVAEVQGGQSTASPSGARRASGGSSRAISIDAHNDSNSLVITAQPDMMRSLEEVLRKLDIRRAQVLVEAIIVEVFEGDGTDLGVQWLNKNFGGTNFNSGNTIPLMNVAGAALSARPTKNPPRVEQSTIPGVPSTTVPVPDTEGDYSAAAQVLGSLNGAMLGFISGDWGAILQAVRTSSNSNVLSTPHITTMDNQEAFFLVGQEVPVITGSTTGANNTNPFQQVNRQEVGIKLKVTPQINEGNAVQLTIEQEVSSIGGATAVDITINKREIKTTVMADDGATVVLGGLIDEDVQESESKIPLLGDIPFLGHLFKTTSVTKQKRNLMVFIKATIVREGSAISGISKEKYNYIRAEQLKRDEEGIRLMPNTKQVILPEWNDALELPPTFDEYMQKQQPEGLSATESKGLQD</sequence>
<accession>A0A1E7Q245</accession>
<keyword evidence="4" id="KW-1134">Transmembrane beta strand</keyword>
<evidence type="ECO:0000256" key="12">
    <source>
        <dbReference type="SAM" id="SignalP"/>
    </source>
</evidence>
<feature type="region of interest" description="Disordered" evidence="11">
    <location>
        <begin position="308"/>
        <end position="332"/>
    </location>
</feature>
<proteinExistence type="inferred from homology"/>
<dbReference type="InterPro" id="IPR001775">
    <property type="entry name" value="GspD/PilQ"/>
</dbReference>
<dbReference type="NCBIfam" id="TIGR02517">
    <property type="entry name" value="type_II_gspD"/>
    <property type="match status" value="1"/>
</dbReference>
<dbReference type="PRINTS" id="PR00811">
    <property type="entry name" value="BCTERIALGSPD"/>
</dbReference>
<organism evidence="16 17">
    <name type="scientific">Rheinheimera salexigens</name>
    <dbReference type="NCBI Taxonomy" id="1628148"/>
    <lineage>
        <taxon>Bacteria</taxon>
        <taxon>Pseudomonadati</taxon>
        <taxon>Pseudomonadota</taxon>
        <taxon>Gammaproteobacteria</taxon>
        <taxon>Chromatiales</taxon>
        <taxon>Chromatiaceae</taxon>
        <taxon>Rheinheimera</taxon>
    </lineage>
</organism>
<dbReference type="GO" id="GO:0009279">
    <property type="term" value="C:cell outer membrane"/>
    <property type="evidence" value="ECO:0007669"/>
    <property type="project" value="UniProtKB-SubCell"/>
</dbReference>
<feature type="compositionally biased region" description="Polar residues" evidence="11">
    <location>
        <begin position="426"/>
        <end position="438"/>
    </location>
</feature>
<evidence type="ECO:0000256" key="4">
    <source>
        <dbReference type="ARBA" id="ARBA00022452"/>
    </source>
</evidence>
<evidence type="ECO:0000256" key="8">
    <source>
        <dbReference type="ARBA" id="ARBA00023136"/>
    </source>
</evidence>
<dbReference type="Pfam" id="PF03958">
    <property type="entry name" value="Secretin_N"/>
    <property type="match status" value="3"/>
</dbReference>
<dbReference type="InterPro" id="IPR049371">
    <property type="entry name" value="GspD-like_N0"/>
</dbReference>
<evidence type="ECO:0000259" key="13">
    <source>
        <dbReference type="Pfam" id="PF00263"/>
    </source>
</evidence>
<keyword evidence="7" id="KW-0653">Protein transport</keyword>
<feature type="compositionally biased region" description="Low complexity" evidence="11">
    <location>
        <begin position="312"/>
        <end position="331"/>
    </location>
</feature>
<evidence type="ECO:0000313" key="17">
    <source>
        <dbReference type="Proteomes" id="UP000242258"/>
    </source>
</evidence>
<protein>
    <submittedName>
        <fullName evidence="16">Type II secretion system protein GspD</fullName>
    </submittedName>
</protein>
<feature type="region of interest" description="Disordered" evidence="11">
    <location>
        <begin position="417"/>
        <end position="440"/>
    </location>
</feature>
<feature type="signal peptide" evidence="12">
    <location>
        <begin position="1"/>
        <end position="34"/>
    </location>
</feature>
<dbReference type="GO" id="GO:0015628">
    <property type="term" value="P:protein secretion by the type II secretion system"/>
    <property type="evidence" value="ECO:0007669"/>
    <property type="project" value="InterPro"/>
</dbReference>
<feature type="domain" description="NolW-like" evidence="14">
    <location>
        <begin position="139"/>
        <end position="202"/>
    </location>
</feature>